<reference evidence="1" key="1">
    <citation type="submission" date="2023-11" db="EMBL/GenBank/DDBJ databases">
        <authorList>
            <person name="De Vega J J."/>
            <person name="De Vega J J."/>
        </authorList>
    </citation>
    <scope>NUCLEOTIDE SEQUENCE</scope>
</reference>
<name>A0AAD2K3C4_9AGAR</name>
<sequence length="145" mass="15830">MGRVVRDQIPSTPRIFDHHVLATMHEGDMGWDGVQPMTAKYTSQSSTTAAPHASFKSPPGGILLRMPLARLSRLLRPHVPFAALPMESLPTARAPSGGEMRIAHLIAMPEPMTSTQAEGKFLPHLEMGVVHVRCRGESWSSVTQT</sequence>
<accession>A0AAD2K3C4</accession>
<dbReference type="Proteomes" id="UP001295794">
    <property type="component" value="Unassembled WGS sequence"/>
</dbReference>
<evidence type="ECO:0000313" key="1">
    <source>
        <dbReference type="EMBL" id="CAK5276657.1"/>
    </source>
</evidence>
<protein>
    <submittedName>
        <fullName evidence="1">Uncharacterized protein</fullName>
    </submittedName>
</protein>
<dbReference type="AlphaFoldDB" id="A0AAD2K3C4"/>
<evidence type="ECO:0000313" key="2">
    <source>
        <dbReference type="Proteomes" id="UP001295794"/>
    </source>
</evidence>
<dbReference type="EMBL" id="CAVNYO010000411">
    <property type="protein sequence ID" value="CAK5276657.1"/>
    <property type="molecule type" value="Genomic_DNA"/>
</dbReference>
<comment type="caution">
    <text evidence="1">The sequence shown here is derived from an EMBL/GenBank/DDBJ whole genome shotgun (WGS) entry which is preliminary data.</text>
</comment>
<gene>
    <name evidence="1" type="ORF">MYCIT1_LOCUS25093</name>
</gene>
<proteinExistence type="predicted"/>
<organism evidence="1 2">
    <name type="scientific">Mycena citricolor</name>
    <dbReference type="NCBI Taxonomy" id="2018698"/>
    <lineage>
        <taxon>Eukaryota</taxon>
        <taxon>Fungi</taxon>
        <taxon>Dikarya</taxon>
        <taxon>Basidiomycota</taxon>
        <taxon>Agaricomycotina</taxon>
        <taxon>Agaricomycetes</taxon>
        <taxon>Agaricomycetidae</taxon>
        <taxon>Agaricales</taxon>
        <taxon>Marasmiineae</taxon>
        <taxon>Mycenaceae</taxon>
        <taxon>Mycena</taxon>
    </lineage>
</organism>
<keyword evidence="2" id="KW-1185">Reference proteome</keyword>